<dbReference type="InterPro" id="IPR002656">
    <property type="entry name" value="Acyl_transf_3_dom"/>
</dbReference>
<feature type="transmembrane region" description="Helical" evidence="2">
    <location>
        <begin position="586"/>
        <end position="607"/>
    </location>
</feature>
<evidence type="ECO:0000313" key="5">
    <source>
        <dbReference type="EMBL" id="CAD7280921.1"/>
    </source>
</evidence>
<keyword evidence="2" id="KW-0472">Membrane</keyword>
<feature type="transmembrane region" description="Helical" evidence="2">
    <location>
        <begin position="461"/>
        <end position="485"/>
    </location>
</feature>
<feature type="region of interest" description="Disordered" evidence="1">
    <location>
        <begin position="689"/>
        <end position="710"/>
    </location>
</feature>
<feature type="transmembrane region" description="Helical" evidence="2">
    <location>
        <begin position="627"/>
        <end position="648"/>
    </location>
</feature>
<dbReference type="PANTHER" id="PTHR11161:SF0">
    <property type="entry name" value="O-ACYLTRANSFERASE LIKE PROTEIN"/>
    <property type="match status" value="1"/>
</dbReference>
<protein>
    <recommendedName>
        <fullName evidence="7">Acyltransferase 3 domain-containing protein</fullName>
    </recommendedName>
</protein>
<dbReference type="InterPro" id="IPR052728">
    <property type="entry name" value="O2_lipid_transport_reg"/>
</dbReference>
<dbReference type="EMBL" id="CAJPEX010002486">
    <property type="protein sequence ID" value="CAG0921073.1"/>
    <property type="molecule type" value="Genomic_DNA"/>
</dbReference>
<feature type="transmembrane region" description="Helical" evidence="2">
    <location>
        <begin position="541"/>
        <end position="559"/>
    </location>
</feature>
<feature type="transmembrane region" description="Helical" evidence="2">
    <location>
        <begin position="492"/>
        <end position="514"/>
    </location>
</feature>
<dbReference type="OrthoDB" id="207378at2759"/>
<evidence type="ECO:0008006" key="7">
    <source>
        <dbReference type="Google" id="ProtNLM"/>
    </source>
</evidence>
<dbReference type="Pfam" id="PF01757">
    <property type="entry name" value="Acyl_transf_3"/>
    <property type="match status" value="1"/>
</dbReference>
<accession>A0A7R9BVB6</accession>
<dbReference type="InterPro" id="IPR006621">
    <property type="entry name" value="Nose-resist-to-fluoxetine_N"/>
</dbReference>
<gene>
    <name evidence="5" type="ORF">NMOB1V02_LOCUS8577</name>
</gene>
<dbReference type="AlphaFoldDB" id="A0A7R9BVB6"/>
<feature type="domain" description="Acyltransferase 3" evidence="3">
    <location>
        <begin position="299"/>
        <end position="644"/>
    </location>
</feature>
<feature type="transmembrane region" description="Helical" evidence="2">
    <location>
        <begin position="305"/>
        <end position="326"/>
    </location>
</feature>
<dbReference type="GO" id="GO:0016747">
    <property type="term" value="F:acyltransferase activity, transferring groups other than amino-acyl groups"/>
    <property type="evidence" value="ECO:0007669"/>
    <property type="project" value="InterPro"/>
</dbReference>
<name>A0A7R9BVB6_9CRUS</name>
<feature type="transmembrane region" description="Helical" evidence="2">
    <location>
        <begin position="210"/>
        <end position="233"/>
    </location>
</feature>
<evidence type="ECO:0000256" key="1">
    <source>
        <dbReference type="SAM" id="MobiDB-lite"/>
    </source>
</evidence>
<feature type="region of interest" description="Disordered" evidence="1">
    <location>
        <begin position="765"/>
        <end position="808"/>
    </location>
</feature>
<feature type="domain" description="Nose resistant-to-fluoxetine protein N-terminal" evidence="4">
    <location>
        <begin position="124"/>
        <end position="155"/>
    </location>
</feature>
<reference evidence="5" key="1">
    <citation type="submission" date="2020-11" db="EMBL/GenBank/DDBJ databases">
        <authorList>
            <person name="Tran Van P."/>
        </authorList>
    </citation>
    <scope>NUCLEOTIDE SEQUENCE</scope>
</reference>
<dbReference type="Proteomes" id="UP000678499">
    <property type="component" value="Unassembled WGS sequence"/>
</dbReference>
<evidence type="ECO:0000259" key="4">
    <source>
        <dbReference type="Pfam" id="PF20146"/>
    </source>
</evidence>
<organism evidence="5">
    <name type="scientific">Notodromas monacha</name>
    <dbReference type="NCBI Taxonomy" id="399045"/>
    <lineage>
        <taxon>Eukaryota</taxon>
        <taxon>Metazoa</taxon>
        <taxon>Ecdysozoa</taxon>
        <taxon>Arthropoda</taxon>
        <taxon>Crustacea</taxon>
        <taxon>Oligostraca</taxon>
        <taxon>Ostracoda</taxon>
        <taxon>Podocopa</taxon>
        <taxon>Podocopida</taxon>
        <taxon>Cypridocopina</taxon>
        <taxon>Cypridoidea</taxon>
        <taxon>Cyprididae</taxon>
        <taxon>Notodromas</taxon>
    </lineage>
</organism>
<keyword evidence="2" id="KW-1133">Transmembrane helix</keyword>
<sequence>MYTTGSYCQEDKSITISAIEKLRERKMEKWRGRRVVMLLLPPLEMKRMPTLPSLSVMVVVVVALMGQQMTPTDAFVPPDPHAYARLRDQLRVTTRNQHLLNPQQQGLGLIPFFPTPLRMLHPAVLDATGKIPDGMLVGNLVSLGSFDECLAVRADITGDPLLIIGEGVSLDMLPDALDATAGGAGFQFVVQERDCAEDSATVFSAADYCIMALVAAVVMLMVAGTIVDVRLLATQAQLKKFDDHPQRLMDGEKSITSGFQLLKNGKCWYSAIQFLTSFSVYTNGKKILSTADHPDDIGCLHGLRFISMTWVILAHTYGFGGINPWVNLAQGLPAFLRQWEFTAVANASTSVDTFFLLSGLLVAYNVLKEVQRAKGRLRPDPVTWLGVLYVLRYVRLTPAFAAGIGLVATLVRRVGEGPLWGQLLENSDLCRHDWWKYLLYAHNYVRPDVYYDNQITCFPQAWYLACDMQLFLLAPLFILPMFYLGTTGRRRWAAYAWISLLTVISVVPGLVIMIRNSGYPPTLIPNNQQTAFFYDIYANTYVRAGPYLVGIALGYYIFMNKKQQNINDRSPSSTSASAAAPRLSRLVVALAWLAATGAALAVVYGLQAYEPYESDKPSHVENIFYSAFARMAWALAVAWLIFACHYGYGDAVDELVQYEPSNGLLDDPLLHNSTPQGMGFREIDLKDGDDTLARGEHPQQIPPPAEQGISSELLQRTQQLERKENLEIYWFLGTLTLTTAGAFLFSLMFEMPFVGISKLLLSPARGSRTTKKPSSPAAAVTSPVESKNDGQVNPGFEAGPEGEKHVETTIIEVPKKAAVLSA</sequence>
<keyword evidence="6" id="KW-1185">Reference proteome</keyword>
<feature type="transmembrane region" description="Helical" evidence="2">
    <location>
        <begin position="728"/>
        <end position="749"/>
    </location>
</feature>
<feature type="transmembrane region" description="Helical" evidence="2">
    <location>
        <begin position="387"/>
        <end position="411"/>
    </location>
</feature>
<dbReference type="EMBL" id="OA884523">
    <property type="protein sequence ID" value="CAD7280921.1"/>
    <property type="molecule type" value="Genomic_DNA"/>
</dbReference>
<evidence type="ECO:0000256" key="2">
    <source>
        <dbReference type="SAM" id="Phobius"/>
    </source>
</evidence>
<proteinExistence type="predicted"/>
<feature type="transmembrane region" description="Helical" evidence="2">
    <location>
        <begin position="346"/>
        <end position="367"/>
    </location>
</feature>
<evidence type="ECO:0000259" key="3">
    <source>
        <dbReference type="Pfam" id="PF01757"/>
    </source>
</evidence>
<keyword evidence="2" id="KW-0812">Transmembrane</keyword>
<dbReference type="Pfam" id="PF20146">
    <property type="entry name" value="NRF"/>
    <property type="match status" value="1"/>
</dbReference>
<dbReference type="PANTHER" id="PTHR11161">
    <property type="entry name" value="O-ACYLTRANSFERASE"/>
    <property type="match status" value="1"/>
</dbReference>
<evidence type="ECO:0000313" key="6">
    <source>
        <dbReference type="Proteomes" id="UP000678499"/>
    </source>
</evidence>